<reference evidence="4" key="1">
    <citation type="journal article" date="2020" name="J. Eukaryot. Microbiol.">
        <title>De novo Sequencing, Assembly and Annotation of the Transcriptome for the Free-Living Testate Amoeba Arcella intermedia.</title>
        <authorList>
            <person name="Ribeiro G.M."/>
            <person name="Porfirio-Sousa A.L."/>
            <person name="Maurer-Alcala X.X."/>
            <person name="Katz L.A."/>
            <person name="Lahr D.J.G."/>
        </authorList>
    </citation>
    <scope>NUCLEOTIDE SEQUENCE</scope>
</reference>
<dbReference type="GO" id="GO:0005886">
    <property type="term" value="C:plasma membrane"/>
    <property type="evidence" value="ECO:0007669"/>
    <property type="project" value="TreeGrafter"/>
</dbReference>
<feature type="domain" description="Ras-GEF" evidence="3">
    <location>
        <begin position="122"/>
        <end position="353"/>
    </location>
</feature>
<dbReference type="PANTHER" id="PTHR23113">
    <property type="entry name" value="GUANINE NUCLEOTIDE EXCHANGE FACTOR"/>
    <property type="match status" value="1"/>
</dbReference>
<evidence type="ECO:0000256" key="2">
    <source>
        <dbReference type="PROSITE-ProRule" id="PRU00168"/>
    </source>
</evidence>
<dbReference type="InterPro" id="IPR036964">
    <property type="entry name" value="RASGEF_cat_dom_sf"/>
</dbReference>
<name>A0A6B2L791_9EUKA</name>
<protein>
    <recommendedName>
        <fullName evidence="3">Ras-GEF domain-containing protein</fullName>
    </recommendedName>
</protein>
<organism evidence="4">
    <name type="scientific">Arcella intermedia</name>
    <dbReference type="NCBI Taxonomy" id="1963864"/>
    <lineage>
        <taxon>Eukaryota</taxon>
        <taxon>Amoebozoa</taxon>
        <taxon>Tubulinea</taxon>
        <taxon>Elardia</taxon>
        <taxon>Arcellinida</taxon>
        <taxon>Sphaerothecina</taxon>
        <taxon>Arcellidae</taxon>
        <taxon>Arcella</taxon>
    </lineage>
</organism>
<evidence type="ECO:0000256" key="1">
    <source>
        <dbReference type="ARBA" id="ARBA00022658"/>
    </source>
</evidence>
<evidence type="ECO:0000259" key="3">
    <source>
        <dbReference type="PROSITE" id="PS50009"/>
    </source>
</evidence>
<dbReference type="SMART" id="SM00147">
    <property type="entry name" value="RasGEF"/>
    <property type="match status" value="1"/>
</dbReference>
<dbReference type="Gene3D" id="1.20.870.10">
    <property type="entry name" value="Son of sevenless (SoS) protein Chain: S domain 1"/>
    <property type="match status" value="1"/>
</dbReference>
<dbReference type="GO" id="GO:0005085">
    <property type="term" value="F:guanyl-nucleotide exchange factor activity"/>
    <property type="evidence" value="ECO:0007669"/>
    <property type="project" value="UniProtKB-KW"/>
</dbReference>
<dbReference type="InterPro" id="IPR001895">
    <property type="entry name" value="RASGEF_cat_dom"/>
</dbReference>
<dbReference type="PROSITE" id="PS50009">
    <property type="entry name" value="RASGEF_CAT"/>
    <property type="match status" value="1"/>
</dbReference>
<dbReference type="AlphaFoldDB" id="A0A6B2L791"/>
<dbReference type="InterPro" id="IPR023578">
    <property type="entry name" value="Ras_GEF_dom_sf"/>
</dbReference>
<dbReference type="InterPro" id="IPR008937">
    <property type="entry name" value="Ras-like_GEF"/>
</dbReference>
<sequence length="357" mass="41856">MYHEAFTVDQYSQLYIQSRIIKLMCRWFMVNLTDWKDVNLVKAMNKFLESLKAGNDLQQLWSMIIVKFWRSSIYQLSAEEHRPAIWPGAPKIIVTGKVRQWAAKTDNLERRDFQSLSSLDFNVDELARQMTLLDHSYFAAIPFEEIFTRKYDSEQITPKIAVMKKHFNAVTYWISTEVATTPNIKKRVKTLTHCINLADKLKKYHNWNGFLAVVTGLVQYPVTRMRQTWKGLHPNVIKKWEYLEKLASPLDNFKNLRESYLSSPPPLVLPISILLKDLTFVEDGNKDWFNESSGILNFYKVELLGRVLGRMNESQHIHFPLSQVSIIQEYLKNLFYVDDMDILEAQSKQIEPPLKDV</sequence>
<dbReference type="Gene3D" id="1.10.840.10">
    <property type="entry name" value="Ras guanine-nucleotide exchange factors catalytic domain"/>
    <property type="match status" value="1"/>
</dbReference>
<proteinExistence type="predicted"/>
<dbReference type="GO" id="GO:0007265">
    <property type="term" value="P:Ras protein signal transduction"/>
    <property type="evidence" value="ECO:0007669"/>
    <property type="project" value="TreeGrafter"/>
</dbReference>
<dbReference type="SUPFAM" id="SSF48366">
    <property type="entry name" value="Ras GEF"/>
    <property type="match status" value="1"/>
</dbReference>
<dbReference type="PANTHER" id="PTHR23113:SF370">
    <property type="entry name" value="RAS GUANINE NUCLEOTIDE EXCHANGE FACTOR P"/>
    <property type="match status" value="1"/>
</dbReference>
<accession>A0A6B2L791</accession>
<dbReference type="EMBL" id="GIBP01003811">
    <property type="protein sequence ID" value="NDV32780.1"/>
    <property type="molecule type" value="Transcribed_RNA"/>
</dbReference>
<dbReference type="Pfam" id="PF00617">
    <property type="entry name" value="RasGEF"/>
    <property type="match status" value="1"/>
</dbReference>
<keyword evidence="1 2" id="KW-0344">Guanine-nucleotide releasing factor</keyword>
<evidence type="ECO:0000313" key="4">
    <source>
        <dbReference type="EMBL" id="NDV32780.1"/>
    </source>
</evidence>